<protein>
    <submittedName>
        <fullName evidence="1">Uncharacterized protein</fullName>
    </submittedName>
</protein>
<evidence type="ECO:0000313" key="1">
    <source>
        <dbReference type="EMBL" id="GAH81692.1"/>
    </source>
</evidence>
<gene>
    <name evidence="1" type="ORF">S03H2_63043</name>
</gene>
<comment type="caution">
    <text evidence="1">The sequence shown here is derived from an EMBL/GenBank/DDBJ whole genome shotgun (WGS) entry which is preliminary data.</text>
</comment>
<name>X1IJ08_9ZZZZ</name>
<organism evidence="1">
    <name type="scientific">marine sediment metagenome</name>
    <dbReference type="NCBI Taxonomy" id="412755"/>
    <lineage>
        <taxon>unclassified sequences</taxon>
        <taxon>metagenomes</taxon>
        <taxon>ecological metagenomes</taxon>
    </lineage>
</organism>
<accession>X1IJ08</accession>
<dbReference type="EMBL" id="BARU01040811">
    <property type="protein sequence ID" value="GAH81692.1"/>
    <property type="molecule type" value="Genomic_DNA"/>
</dbReference>
<feature type="non-terminal residue" evidence="1">
    <location>
        <position position="1"/>
    </location>
</feature>
<proteinExistence type="predicted"/>
<sequence length="48" mass="5206">SGKITQDEMLDKGRQPGALQDKAIAKLSRMKGVKPSEVVEEIGPVLRT</sequence>
<reference evidence="1" key="1">
    <citation type="journal article" date="2014" name="Front. Microbiol.">
        <title>High frequency of phylogenetically diverse reductive dehalogenase-homologous genes in deep subseafloor sedimentary metagenomes.</title>
        <authorList>
            <person name="Kawai M."/>
            <person name="Futagami T."/>
            <person name="Toyoda A."/>
            <person name="Takaki Y."/>
            <person name="Nishi S."/>
            <person name="Hori S."/>
            <person name="Arai W."/>
            <person name="Tsubouchi T."/>
            <person name="Morono Y."/>
            <person name="Uchiyama I."/>
            <person name="Ito T."/>
            <person name="Fujiyama A."/>
            <person name="Inagaki F."/>
            <person name="Takami H."/>
        </authorList>
    </citation>
    <scope>NUCLEOTIDE SEQUENCE</scope>
    <source>
        <strain evidence="1">Expedition CK06-06</strain>
    </source>
</reference>
<dbReference type="AlphaFoldDB" id="X1IJ08"/>